<dbReference type="Gene3D" id="3.40.630.30">
    <property type="match status" value="1"/>
</dbReference>
<reference evidence="3" key="1">
    <citation type="journal article" date="2019" name="Int. J. Syst. Evol. Microbiol.">
        <title>The Global Catalogue of Microorganisms (GCM) 10K type strain sequencing project: providing services to taxonomists for standard genome sequencing and annotation.</title>
        <authorList>
            <consortium name="The Broad Institute Genomics Platform"/>
            <consortium name="The Broad Institute Genome Sequencing Center for Infectious Disease"/>
            <person name="Wu L."/>
            <person name="Ma J."/>
        </authorList>
    </citation>
    <scope>NUCLEOTIDE SEQUENCE [LARGE SCALE GENOMIC DNA]</scope>
    <source>
        <strain evidence="3">CECT 7698</strain>
    </source>
</reference>
<feature type="domain" description="N-acetyltransferase" evidence="1">
    <location>
        <begin position="3"/>
        <end position="146"/>
    </location>
</feature>
<dbReference type="CDD" id="cd04301">
    <property type="entry name" value="NAT_SF"/>
    <property type="match status" value="1"/>
</dbReference>
<evidence type="ECO:0000259" key="1">
    <source>
        <dbReference type="PROSITE" id="PS51186"/>
    </source>
</evidence>
<organism evidence="2 3">
    <name type="scientific">Litchfieldella rifensis</name>
    <dbReference type="NCBI Taxonomy" id="762643"/>
    <lineage>
        <taxon>Bacteria</taxon>
        <taxon>Pseudomonadati</taxon>
        <taxon>Pseudomonadota</taxon>
        <taxon>Gammaproteobacteria</taxon>
        <taxon>Oceanospirillales</taxon>
        <taxon>Halomonadaceae</taxon>
        <taxon>Litchfieldella</taxon>
    </lineage>
</organism>
<dbReference type="PROSITE" id="PS51186">
    <property type="entry name" value="GNAT"/>
    <property type="match status" value="1"/>
</dbReference>
<dbReference type="InterPro" id="IPR016181">
    <property type="entry name" value="Acyl_CoA_acyltransferase"/>
</dbReference>
<evidence type="ECO:0000313" key="3">
    <source>
        <dbReference type="Proteomes" id="UP001595579"/>
    </source>
</evidence>
<dbReference type="PANTHER" id="PTHR43617">
    <property type="entry name" value="L-AMINO ACID N-ACETYLTRANSFERASE"/>
    <property type="match status" value="1"/>
</dbReference>
<dbReference type="EMBL" id="JBHRUG010000031">
    <property type="protein sequence ID" value="MFC3285054.1"/>
    <property type="molecule type" value="Genomic_DNA"/>
</dbReference>
<dbReference type="GO" id="GO:0016746">
    <property type="term" value="F:acyltransferase activity"/>
    <property type="evidence" value="ECO:0007669"/>
    <property type="project" value="UniProtKB-KW"/>
</dbReference>
<evidence type="ECO:0000313" key="2">
    <source>
        <dbReference type="EMBL" id="MFC3285054.1"/>
    </source>
</evidence>
<sequence length="168" mass="18011">MRITIRSETPRDIEAIEALTALAFLDAPHASHTEQFIINGLRKAGQLSVSLVAEDRDGIVGHVALSPVTLSDGSVGWYGLGPISVTPERQGQGIGSRLMERVLAMLREKGASGCVLLGDPNYYSRFGFKAEPSLVLPRVPAEYFQAIAFQGAIPAATVSFHEAFDTQG</sequence>
<dbReference type="InterPro" id="IPR000182">
    <property type="entry name" value="GNAT_dom"/>
</dbReference>
<proteinExistence type="predicted"/>
<name>A0ABV7LRB0_9GAMM</name>
<dbReference type="EC" id="2.3.-.-" evidence="2"/>
<keyword evidence="2" id="KW-0012">Acyltransferase</keyword>
<comment type="caution">
    <text evidence="2">The sequence shown here is derived from an EMBL/GenBank/DDBJ whole genome shotgun (WGS) entry which is preliminary data.</text>
</comment>
<dbReference type="PANTHER" id="PTHR43617:SF2">
    <property type="entry name" value="UPF0039 PROTEIN SLL0451"/>
    <property type="match status" value="1"/>
</dbReference>
<dbReference type="Proteomes" id="UP001595579">
    <property type="component" value="Unassembled WGS sequence"/>
</dbReference>
<keyword evidence="2" id="KW-0808">Transferase</keyword>
<keyword evidence="3" id="KW-1185">Reference proteome</keyword>
<dbReference type="InterPro" id="IPR050276">
    <property type="entry name" value="MshD_Acetyltransferase"/>
</dbReference>
<accession>A0ABV7LRB0</accession>
<gene>
    <name evidence="2" type="ORF">ACFOEV_15745</name>
</gene>
<dbReference type="SUPFAM" id="SSF55729">
    <property type="entry name" value="Acyl-CoA N-acyltransferases (Nat)"/>
    <property type="match status" value="1"/>
</dbReference>
<protein>
    <submittedName>
        <fullName evidence="2">GNAT family N-acetyltransferase</fullName>
        <ecNumber evidence="2">2.3.-.-</ecNumber>
    </submittedName>
</protein>
<dbReference type="RefSeq" id="WP_386776317.1">
    <property type="nucleotide sequence ID" value="NZ_JBHRUG010000031.1"/>
</dbReference>
<dbReference type="Pfam" id="PF13527">
    <property type="entry name" value="Acetyltransf_9"/>
    <property type="match status" value="1"/>
</dbReference>